<feature type="region of interest" description="Disordered" evidence="1">
    <location>
        <begin position="292"/>
        <end position="363"/>
    </location>
</feature>
<accession>N9M191</accession>
<dbReference type="STRING" id="1217705.F900_01377"/>
<dbReference type="AlphaFoldDB" id="N9M191"/>
<comment type="caution">
    <text evidence="2">The sequence shown here is derived from an EMBL/GenBank/DDBJ whole genome shotgun (WGS) entry which is preliminary data.</text>
</comment>
<dbReference type="RefSeq" id="WP_005216116.1">
    <property type="nucleotide sequence ID" value="NZ_KB850089.1"/>
</dbReference>
<dbReference type="CDD" id="cd16387">
    <property type="entry name" value="ParB_N_Srx"/>
    <property type="match status" value="1"/>
</dbReference>
<dbReference type="PATRIC" id="fig|1217705.3.peg.1326"/>
<evidence type="ECO:0000313" key="2">
    <source>
        <dbReference type="EMBL" id="ENX02313.1"/>
    </source>
</evidence>
<evidence type="ECO:0000313" key="3">
    <source>
        <dbReference type="Proteomes" id="UP000013248"/>
    </source>
</evidence>
<evidence type="ECO:0000256" key="1">
    <source>
        <dbReference type="SAM" id="MobiDB-lite"/>
    </source>
</evidence>
<dbReference type="EMBL" id="APRP01000015">
    <property type="protein sequence ID" value="ENX02313.1"/>
    <property type="molecule type" value="Genomic_DNA"/>
</dbReference>
<sequence length="501" mass="58109">MNRNNFKLIRLSVVSILLDQNNPRIRVANTQQECFQILMDHPVEQTALISLAKHIAKNGISIEPIVVSKSDDGKKYIVRDGNRRIMALKMLLNPKNCPDVSTRKIFETLKNKYIANIDKRVDVYFSSDENSIIEYIELKHTGENGGIGQRQWSAFLQSYFGMKNEKNAKYKRAAQLLLWMEARKYNLNSDFPITTLARFLSIDYLNKFGFEVTDERIFIKENYPWEKSFHIFKVILDNITNKRINVSRSKNNDSDSVINIADAEEILQKYVDEGIKNYDNFLSNRENKTIIKDSKSDYGNDNDEQTTEEESNTIEKPNNDETNLEKRSDNQHPNPQENSNNQQSNFNEKPSPEKPEKPEKPRKLKNIIYSKKLNDLLCSHPDYNKLQTLYSSLCMVSAEQHTPLVTVGIWAFIESLANLYGKTTGDFNSFFGNFINQKLSKNTKNQKHTDFKKSLEYFNNEGNMSKHSSKAMTLDSGTVINKFSMLEEFFITVLEELRDRE</sequence>
<dbReference type="Gene3D" id="3.90.1530.10">
    <property type="entry name" value="Conserved hypothetical protein from pyrococcus furiosus pfu- 392566-001, ParB domain"/>
    <property type="match status" value="1"/>
</dbReference>
<feature type="compositionally biased region" description="Basic and acidic residues" evidence="1">
    <location>
        <begin position="317"/>
        <end position="330"/>
    </location>
</feature>
<dbReference type="InterPro" id="IPR036086">
    <property type="entry name" value="ParB/Sulfiredoxin_sf"/>
</dbReference>
<name>N9M191_9GAMM</name>
<proteinExistence type="predicted"/>
<feature type="compositionally biased region" description="Low complexity" evidence="1">
    <location>
        <begin position="331"/>
        <end position="349"/>
    </location>
</feature>
<protein>
    <recommendedName>
        <fullName evidence="4">ParB/Sulfiredoxin domain-containing protein</fullName>
    </recommendedName>
</protein>
<dbReference type="SUPFAM" id="SSF110849">
    <property type="entry name" value="ParB/Sulfiredoxin"/>
    <property type="match status" value="1"/>
</dbReference>
<dbReference type="HOGENOM" id="CLU_603647_0_0_6"/>
<organism evidence="2 3">
    <name type="scientific">Acinetobacter modestus</name>
    <dbReference type="NCBI Taxonomy" id="1776740"/>
    <lineage>
        <taxon>Bacteria</taxon>
        <taxon>Pseudomonadati</taxon>
        <taxon>Pseudomonadota</taxon>
        <taxon>Gammaproteobacteria</taxon>
        <taxon>Moraxellales</taxon>
        <taxon>Moraxellaceae</taxon>
        <taxon>Acinetobacter</taxon>
    </lineage>
</organism>
<dbReference type="eggNOG" id="COG1475">
    <property type="taxonomic scope" value="Bacteria"/>
</dbReference>
<reference evidence="2 3" key="1">
    <citation type="submission" date="2013-02" db="EMBL/GenBank/DDBJ databases">
        <title>The Genome Sequence of Acinetobacter sp. ANC 3862.</title>
        <authorList>
            <consortium name="The Broad Institute Genome Sequencing Platform"/>
            <consortium name="The Broad Institute Genome Sequencing Center for Infectious Disease"/>
            <person name="Cerqueira G."/>
            <person name="Feldgarden M."/>
            <person name="Courvalin P."/>
            <person name="Perichon B."/>
            <person name="Grillot-Courvalin C."/>
            <person name="Clermont D."/>
            <person name="Rocha E."/>
            <person name="Yoon E.-J."/>
            <person name="Nemec A."/>
            <person name="Walker B."/>
            <person name="Young S.K."/>
            <person name="Zeng Q."/>
            <person name="Gargeya S."/>
            <person name="Fitzgerald M."/>
            <person name="Haas B."/>
            <person name="Abouelleil A."/>
            <person name="Alvarado L."/>
            <person name="Arachchi H.M."/>
            <person name="Berlin A.M."/>
            <person name="Chapman S.B."/>
            <person name="Dewar J."/>
            <person name="Goldberg J."/>
            <person name="Griggs A."/>
            <person name="Gujja S."/>
            <person name="Hansen M."/>
            <person name="Howarth C."/>
            <person name="Imamovic A."/>
            <person name="Larimer J."/>
            <person name="McCowan C."/>
            <person name="Murphy C."/>
            <person name="Neiman D."/>
            <person name="Pearson M."/>
            <person name="Priest M."/>
            <person name="Roberts A."/>
            <person name="Saif S."/>
            <person name="Shea T."/>
            <person name="Sisk P."/>
            <person name="Sykes S."/>
            <person name="Wortman J."/>
            <person name="Nusbaum C."/>
            <person name="Birren B."/>
        </authorList>
    </citation>
    <scope>NUCLEOTIDE SEQUENCE [LARGE SCALE GENOMIC DNA]</scope>
    <source>
        <strain evidence="2 3">ANC 3862</strain>
    </source>
</reference>
<evidence type="ECO:0008006" key="4">
    <source>
        <dbReference type="Google" id="ProtNLM"/>
    </source>
</evidence>
<gene>
    <name evidence="2" type="ORF">F900_01377</name>
</gene>
<feature type="compositionally biased region" description="Acidic residues" evidence="1">
    <location>
        <begin position="300"/>
        <end position="312"/>
    </location>
</feature>
<dbReference type="Proteomes" id="UP000013248">
    <property type="component" value="Unassembled WGS sequence"/>
</dbReference>
<feature type="compositionally biased region" description="Basic and acidic residues" evidence="1">
    <location>
        <begin position="350"/>
        <end position="361"/>
    </location>
</feature>